<dbReference type="OrthoDB" id="7996850at2"/>
<organism evidence="1 2">
    <name type="scientific">Methylobacterium platani</name>
    <dbReference type="NCBI Taxonomy" id="427683"/>
    <lineage>
        <taxon>Bacteria</taxon>
        <taxon>Pseudomonadati</taxon>
        <taxon>Pseudomonadota</taxon>
        <taxon>Alphaproteobacteria</taxon>
        <taxon>Hyphomicrobiales</taxon>
        <taxon>Methylobacteriaceae</taxon>
        <taxon>Methylobacterium</taxon>
    </lineage>
</organism>
<reference evidence="1 2" key="1">
    <citation type="submission" date="2016-04" db="EMBL/GenBank/DDBJ databases">
        <authorList>
            <person name="Evans L.H."/>
            <person name="Alamgir A."/>
            <person name="Owens N."/>
            <person name="Weber N.D."/>
            <person name="Virtaneva K."/>
            <person name="Barbian K."/>
            <person name="Babar A."/>
            <person name="Rosenke K."/>
        </authorList>
    </citation>
    <scope>NUCLEOTIDE SEQUENCE [LARGE SCALE GENOMIC DNA]</scope>
    <source>
        <strain evidence="1 2">PMB02</strain>
    </source>
</reference>
<accession>A0A179SAF9</accession>
<gene>
    <name evidence="1" type="ORF">A5481_11960</name>
</gene>
<dbReference type="Proteomes" id="UP000078316">
    <property type="component" value="Unassembled WGS sequence"/>
</dbReference>
<evidence type="ECO:0000313" key="2">
    <source>
        <dbReference type="Proteomes" id="UP000078316"/>
    </source>
</evidence>
<protein>
    <submittedName>
        <fullName evidence="1">Adenylosuccinate synthase</fullName>
    </submittedName>
</protein>
<proteinExistence type="predicted"/>
<evidence type="ECO:0000313" key="1">
    <source>
        <dbReference type="EMBL" id="OAS24810.1"/>
    </source>
</evidence>
<dbReference type="EMBL" id="LWHQ01000021">
    <property type="protein sequence ID" value="OAS24810.1"/>
    <property type="molecule type" value="Genomic_DNA"/>
</dbReference>
<name>A0A179SAF9_9HYPH</name>
<sequence>MAFKAKSAAETKAAELAAILIRIADREGAPVQIGVDDLRRASPRLTPLAIGQLFRRHRDDLDAALTERGYTLVDYVDQGPGRGMEFEIAAAE</sequence>
<dbReference type="RefSeq" id="WP_048433444.1">
    <property type="nucleotide sequence ID" value="NZ_LWHQ01000021.1"/>
</dbReference>
<dbReference type="AlphaFoldDB" id="A0A179SAF9"/>
<comment type="caution">
    <text evidence="1">The sequence shown here is derived from an EMBL/GenBank/DDBJ whole genome shotgun (WGS) entry which is preliminary data.</text>
</comment>